<dbReference type="PROSITE" id="PS01124">
    <property type="entry name" value="HTH_ARAC_FAMILY_2"/>
    <property type="match status" value="1"/>
</dbReference>
<dbReference type="HOGENOM" id="CLU_047522_1_2_6"/>
<accession>A8GAZ0</accession>
<dbReference type="STRING" id="399741.Spro_1176"/>
<dbReference type="InterPro" id="IPR018060">
    <property type="entry name" value="HTH_AraC"/>
</dbReference>
<keyword evidence="1" id="KW-0805">Transcription regulation</keyword>
<dbReference type="SMART" id="SM00342">
    <property type="entry name" value="HTH_ARAC"/>
    <property type="match status" value="1"/>
</dbReference>
<evidence type="ECO:0000256" key="1">
    <source>
        <dbReference type="ARBA" id="ARBA00023015"/>
    </source>
</evidence>
<organism evidence="5">
    <name type="scientific">Serratia proteamaculans (strain 568)</name>
    <dbReference type="NCBI Taxonomy" id="399741"/>
    <lineage>
        <taxon>Bacteria</taxon>
        <taxon>Pseudomonadati</taxon>
        <taxon>Pseudomonadota</taxon>
        <taxon>Gammaproteobacteria</taxon>
        <taxon>Enterobacterales</taxon>
        <taxon>Yersiniaceae</taxon>
        <taxon>Serratia</taxon>
    </lineage>
</organism>
<evidence type="ECO:0000256" key="2">
    <source>
        <dbReference type="ARBA" id="ARBA00023125"/>
    </source>
</evidence>
<keyword evidence="3" id="KW-0804">Transcription</keyword>
<evidence type="ECO:0000313" key="5">
    <source>
        <dbReference type="EMBL" id="ABV40280.1"/>
    </source>
</evidence>
<gene>
    <name evidence="5" type="ordered locus">Spro_1176</name>
</gene>
<dbReference type="PANTHER" id="PTHR47894">
    <property type="entry name" value="HTH-TYPE TRANSCRIPTIONAL REGULATOR GADX"/>
    <property type="match status" value="1"/>
</dbReference>
<proteinExistence type="predicted"/>
<dbReference type="InterPro" id="IPR032687">
    <property type="entry name" value="AraC-type_N"/>
</dbReference>
<evidence type="ECO:0000259" key="4">
    <source>
        <dbReference type="PROSITE" id="PS01124"/>
    </source>
</evidence>
<feature type="domain" description="HTH araC/xylS-type" evidence="4">
    <location>
        <begin position="241"/>
        <end position="339"/>
    </location>
</feature>
<reference evidence="5" key="1">
    <citation type="submission" date="2007-09" db="EMBL/GenBank/DDBJ databases">
        <title>Complete sequence of chromosome of Serratia proteamaculans 568.</title>
        <authorList>
            <consortium name="US DOE Joint Genome Institute"/>
            <person name="Copeland A."/>
            <person name="Lucas S."/>
            <person name="Lapidus A."/>
            <person name="Barry K."/>
            <person name="Glavina del Rio T."/>
            <person name="Dalin E."/>
            <person name="Tice H."/>
            <person name="Pitluck S."/>
            <person name="Chain P."/>
            <person name="Malfatti S."/>
            <person name="Shin M."/>
            <person name="Vergez L."/>
            <person name="Schmutz J."/>
            <person name="Larimer F."/>
            <person name="Land M."/>
            <person name="Hauser L."/>
            <person name="Kyrpides N."/>
            <person name="Kim E."/>
            <person name="Taghavi S."/>
            <person name="Newman L."/>
            <person name="Vangronsveld J."/>
            <person name="van der Lelie D."/>
            <person name="Richardson P."/>
        </authorList>
    </citation>
    <scope>NUCLEOTIDE SEQUENCE [LARGE SCALE GENOMIC DNA]</scope>
    <source>
        <strain evidence="5">568</strain>
    </source>
</reference>
<dbReference type="GO" id="GO:0005829">
    <property type="term" value="C:cytosol"/>
    <property type="evidence" value="ECO:0007669"/>
    <property type="project" value="TreeGrafter"/>
</dbReference>
<dbReference type="EMBL" id="CP000826">
    <property type="protein sequence ID" value="ABV40280.1"/>
    <property type="molecule type" value="Genomic_DNA"/>
</dbReference>
<evidence type="ECO:0000256" key="3">
    <source>
        <dbReference type="ARBA" id="ARBA00023163"/>
    </source>
</evidence>
<name>A8GAZ0_SERP5</name>
<dbReference type="GO" id="GO:0003700">
    <property type="term" value="F:DNA-binding transcription factor activity"/>
    <property type="evidence" value="ECO:0007669"/>
    <property type="project" value="InterPro"/>
</dbReference>
<keyword evidence="2" id="KW-0238">DNA-binding</keyword>
<dbReference type="eggNOG" id="COG2207">
    <property type="taxonomic scope" value="Bacteria"/>
</dbReference>
<dbReference type="SUPFAM" id="SSF46689">
    <property type="entry name" value="Homeodomain-like"/>
    <property type="match status" value="1"/>
</dbReference>
<dbReference type="GO" id="GO:0000976">
    <property type="term" value="F:transcription cis-regulatory region binding"/>
    <property type="evidence" value="ECO:0007669"/>
    <property type="project" value="TreeGrafter"/>
</dbReference>
<dbReference type="KEGG" id="spe:Spro_1176"/>
<dbReference type="InterPro" id="IPR009057">
    <property type="entry name" value="Homeodomain-like_sf"/>
</dbReference>
<dbReference type="PANTHER" id="PTHR47894:SF4">
    <property type="entry name" value="HTH-TYPE TRANSCRIPTIONAL REGULATOR GADX"/>
    <property type="match status" value="1"/>
</dbReference>
<protein>
    <submittedName>
        <fullName evidence="5">Transcriptional regulator, AraC family</fullName>
    </submittedName>
</protein>
<dbReference type="Pfam" id="PF12625">
    <property type="entry name" value="Arabinose_bd"/>
    <property type="match status" value="1"/>
</dbReference>
<dbReference type="Pfam" id="PF12833">
    <property type="entry name" value="HTH_18"/>
    <property type="match status" value="1"/>
</dbReference>
<sequence>MLSDMATMINSTGFKGYSGLMNELGVDPLPLLRKHGLPVDLGEVDDAVVPIIPVMQLMEESALVTQHLDFGLTLAARQGIDIIGPLAMAIQHSKNVREAMDTASRFLYVHSPAVQLSIIDPSPLIPGAVEIRLEQAVPNAPLFRQTIEHCLSRLHYLLKSFAKDNYHLLAITFPYGDVSNFSDYRRFFGPAQVCLEHEFSGLHLSPKTLNSKLDNVSSLLKNIALDYLQRHYGNPELSMTSRVRRALHCTIGAMGGSKSSIAELLFLHPRTMQRKLAEESATFEGIRDGVRQEIALRFLTQTRIPLAQLAAILGFSDQSVLTTSSRRWFGMSPSKVRAAKSSLRL</sequence>
<dbReference type="Gene3D" id="1.10.10.60">
    <property type="entry name" value="Homeodomain-like"/>
    <property type="match status" value="1"/>
</dbReference>
<dbReference type="AlphaFoldDB" id="A8GAZ0"/>